<keyword evidence="2" id="KW-1185">Reference proteome</keyword>
<accession>A0A2H3CW45</accession>
<proteinExistence type="predicted"/>
<name>A0A2H3CW45_ARMGA</name>
<organism evidence="1 2">
    <name type="scientific">Armillaria gallica</name>
    <name type="common">Bulbous honey fungus</name>
    <name type="synonym">Armillaria bulbosa</name>
    <dbReference type="NCBI Taxonomy" id="47427"/>
    <lineage>
        <taxon>Eukaryota</taxon>
        <taxon>Fungi</taxon>
        <taxon>Dikarya</taxon>
        <taxon>Basidiomycota</taxon>
        <taxon>Agaricomycotina</taxon>
        <taxon>Agaricomycetes</taxon>
        <taxon>Agaricomycetidae</taxon>
        <taxon>Agaricales</taxon>
        <taxon>Marasmiineae</taxon>
        <taxon>Physalacriaceae</taxon>
        <taxon>Armillaria</taxon>
    </lineage>
</organism>
<dbReference type="InParanoid" id="A0A2H3CW45"/>
<dbReference type="Proteomes" id="UP000217790">
    <property type="component" value="Unassembled WGS sequence"/>
</dbReference>
<dbReference type="EMBL" id="KZ293772">
    <property type="protein sequence ID" value="PBK79526.1"/>
    <property type="molecule type" value="Genomic_DNA"/>
</dbReference>
<dbReference type="STRING" id="47427.A0A2H3CW45"/>
<protein>
    <submittedName>
        <fullName evidence="1">Uncharacterized protein</fullName>
    </submittedName>
</protein>
<evidence type="ECO:0000313" key="1">
    <source>
        <dbReference type="EMBL" id="PBK79526.1"/>
    </source>
</evidence>
<gene>
    <name evidence="1" type="ORF">ARMGADRAFT_1040739</name>
</gene>
<evidence type="ECO:0000313" key="2">
    <source>
        <dbReference type="Proteomes" id="UP000217790"/>
    </source>
</evidence>
<dbReference type="AlphaFoldDB" id="A0A2H3CW45"/>
<reference evidence="2" key="1">
    <citation type="journal article" date="2017" name="Nat. Ecol. Evol.">
        <title>Genome expansion and lineage-specific genetic innovations in the forest pathogenic fungi Armillaria.</title>
        <authorList>
            <person name="Sipos G."/>
            <person name="Prasanna A.N."/>
            <person name="Walter M.C."/>
            <person name="O'Connor E."/>
            <person name="Balint B."/>
            <person name="Krizsan K."/>
            <person name="Kiss B."/>
            <person name="Hess J."/>
            <person name="Varga T."/>
            <person name="Slot J."/>
            <person name="Riley R."/>
            <person name="Boka B."/>
            <person name="Rigling D."/>
            <person name="Barry K."/>
            <person name="Lee J."/>
            <person name="Mihaltcheva S."/>
            <person name="LaButti K."/>
            <person name="Lipzen A."/>
            <person name="Waldron R."/>
            <person name="Moloney N.M."/>
            <person name="Sperisen C."/>
            <person name="Kredics L."/>
            <person name="Vagvoelgyi C."/>
            <person name="Patrignani A."/>
            <person name="Fitzpatrick D."/>
            <person name="Nagy I."/>
            <person name="Doyle S."/>
            <person name="Anderson J.B."/>
            <person name="Grigoriev I.V."/>
            <person name="Gueldener U."/>
            <person name="Muensterkoetter M."/>
            <person name="Nagy L.G."/>
        </authorList>
    </citation>
    <scope>NUCLEOTIDE SEQUENCE [LARGE SCALE GENOMIC DNA]</scope>
    <source>
        <strain evidence="2">Ar21-2</strain>
    </source>
</reference>
<sequence>MDRVGRETFSILREVRVGGKARSFARPAHNLYTRLTAGGTAIHMSSSQVYPDLFIYENAYGEASTFPEPFMGMERMYNIEGLWWERCRRGMTSSDVPLSCTQFPDVRYGEGCGTADIHQDSIPRASGIGSLTREPVESTIPRPFRGRPGSAVTPDCLGKFDHVSFFFFGSVEEKPSGNDFHCGQISGSQLPPQRLQHRASGINDLDVLWPVPDREHQSWAEEHLLDMHLYWLSTKMVGRLGVCVVLFGSMKKISFSHFCSAVLNVMTRDRGIGGEIGRSGKLSDGDTTIKELSWLQRLVLVIAEAGKYSRDFGSSLVKSMRVFKQKLKFKFRLRTFLRRVKRRGKPYPVSLLTLPNELFHEIAYFLADVLATSIVFESVSGGRMLSNTPRPTGGLRVDDQLESIHVVFRNIRKFSLTGYQNNSTPTIERTLARGIHIPSITLKSRGVPSAVIDYLVSNEGMVELTFEVETDRGNVSRRLLSEVVLRHFRTLEVLQLTSCWGSHWAVGCLPEYCGGWKQRLHMLSLLRILRNLQTLRLVAHTNDFTPDVKRIECICNDESLLKRLQVVVSVSYLGRIKFEAGQSGWDFDDEEPDVL</sequence>